<reference evidence="3 4" key="2">
    <citation type="submission" date="2018-11" db="EMBL/GenBank/DDBJ databases">
        <authorList>
            <consortium name="Pathogen Informatics"/>
        </authorList>
    </citation>
    <scope>NUCLEOTIDE SEQUENCE [LARGE SCALE GENOMIC DNA]</scope>
    <source>
        <strain evidence="3 4">Egypt</strain>
    </source>
</reference>
<name>A0A183AZV6_9TREM</name>
<keyword evidence="4" id="KW-1185">Reference proteome</keyword>
<dbReference type="SUPFAM" id="SSF47769">
    <property type="entry name" value="SAM/Pointed domain"/>
    <property type="match status" value="1"/>
</dbReference>
<keyword evidence="1" id="KW-0732">Signal</keyword>
<feature type="domain" description="SAM" evidence="2">
    <location>
        <begin position="37"/>
        <end position="91"/>
    </location>
</feature>
<dbReference type="Proteomes" id="UP000272942">
    <property type="component" value="Unassembled WGS sequence"/>
</dbReference>
<feature type="chain" id="PRO_5043138294" evidence="1">
    <location>
        <begin position="23"/>
        <end position="144"/>
    </location>
</feature>
<evidence type="ECO:0000313" key="4">
    <source>
        <dbReference type="Proteomes" id="UP000272942"/>
    </source>
</evidence>
<dbReference type="InterPro" id="IPR001660">
    <property type="entry name" value="SAM"/>
</dbReference>
<dbReference type="OrthoDB" id="1711136at2759"/>
<reference evidence="5" key="1">
    <citation type="submission" date="2016-06" db="UniProtKB">
        <authorList>
            <consortium name="WormBaseParasite"/>
        </authorList>
    </citation>
    <scope>IDENTIFICATION</scope>
</reference>
<dbReference type="WBParaSite" id="ECPE_0001252701-mRNA-1">
    <property type="protein sequence ID" value="ECPE_0001252701-mRNA-1"/>
    <property type="gene ID" value="ECPE_0001252701"/>
</dbReference>
<protein>
    <submittedName>
        <fullName evidence="5">SAM domain-containing protein</fullName>
    </submittedName>
</protein>
<dbReference type="EMBL" id="UZAN01052960">
    <property type="protein sequence ID" value="VDP89763.1"/>
    <property type="molecule type" value="Genomic_DNA"/>
</dbReference>
<dbReference type="PROSITE" id="PS50105">
    <property type="entry name" value="SAM_DOMAIN"/>
    <property type="match status" value="1"/>
</dbReference>
<accession>A0A183AZV6</accession>
<sequence length="144" mass="16000">MMVTFFHPTHVFCLFFGAGVAGIAVQPDDDGPIWHVLKAADALDYLPNFRYHRITCSQLNQLTDDDLQRIGVHSVGTRLAILNQISESVTEQIKFTESSNPLERATAPPPEPEHVTPFAPPKITARVENECCVCQNSTVSADHW</sequence>
<evidence type="ECO:0000256" key="1">
    <source>
        <dbReference type="SAM" id="SignalP"/>
    </source>
</evidence>
<dbReference type="SMART" id="SM00454">
    <property type="entry name" value="SAM"/>
    <property type="match status" value="1"/>
</dbReference>
<dbReference type="InterPro" id="IPR013761">
    <property type="entry name" value="SAM/pointed_sf"/>
</dbReference>
<evidence type="ECO:0000313" key="3">
    <source>
        <dbReference type="EMBL" id="VDP89763.1"/>
    </source>
</evidence>
<organism evidence="5">
    <name type="scientific">Echinostoma caproni</name>
    <dbReference type="NCBI Taxonomy" id="27848"/>
    <lineage>
        <taxon>Eukaryota</taxon>
        <taxon>Metazoa</taxon>
        <taxon>Spiralia</taxon>
        <taxon>Lophotrochozoa</taxon>
        <taxon>Platyhelminthes</taxon>
        <taxon>Trematoda</taxon>
        <taxon>Digenea</taxon>
        <taxon>Plagiorchiida</taxon>
        <taxon>Echinostomata</taxon>
        <taxon>Echinostomatoidea</taxon>
        <taxon>Echinostomatidae</taxon>
        <taxon>Echinostoma</taxon>
    </lineage>
</organism>
<evidence type="ECO:0000259" key="2">
    <source>
        <dbReference type="PROSITE" id="PS50105"/>
    </source>
</evidence>
<proteinExistence type="predicted"/>
<dbReference type="Gene3D" id="1.10.150.50">
    <property type="entry name" value="Transcription Factor, Ets-1"/>
    <property type="match status" value="1"/>
</dbReference>
<gene>
    <name evidence="3" type="ORF">ECPE_LOCUS12491</name>
</gene>
<dbReference type="Pfam" id="PF07647">
    <property type="entry name" value="SAM_2"/>
    <property type="match status" value="1"/>
</dbReference>
<feature type="signal peptide" evidence="1">
    <location>
        <begin position="1"/>
        <end position="22"/>
    </location>
</feature>
<dbReference type="AlphaFoldDB" id="A0A183AZV6"/>
<evidence type="ECO:0000313" key="5">
    <source>
        <dbReference type="WBParaSite" id="ECPE_0001252701-mRNA-1"/>
    </source>
</evidence>